<sequence>MTESSVAVAAPPGDVHSANPHHARRWLILAVIGIAQLMVVLDATVVNIALPSAQHALGFSDDARQWVVTAYALAFGSLLLLGGRMADLFGRKNALLVGLAGFAAVSALGGAASNIELLLVARAAQGVFGALLAPAALSLLTTTFTDPKERGRAFGVYGAIGGGGAAVGLLLGGVLTEYLNWRWCMYVNIVFAVIAFVGAFVLLRKEESDGPRPKLDLPGTITATAGLFAVVYGFSNAERNSWSSPSVWGFLTAGVLLLVAFVVIQQRVAHPLLPLRVLLDRDRGAAYISMFLLAIGMFAIFLFLTFYIQLNLGFTPIQSGVGFLPMVAALMLSATTATSVLLPKLGARPLVPTGMVIAALGLFWLSNLDLTSTYTSGVLGPLIVMGLGIGLSMAPAMSVATFGVDPHDAGVGSAAVNTMQQVGGSIGTALLSTLASNAATSFVAGKQPTPQLAAEAAVHSYTTAFSWAAVIFLAGGVIAALLLRSGKPVAAPEGAPAAVHM</sequence>
<dbReference type="Gene3D" id="1.20.1720.10">
    <property type="entry name" value="Multidrug resistance protein D"/>
    <property type="match status" value="1"/>
</dbReference>
<dbReference type="InterPro" id="IPR004638">
    <property type="entry name" value="EmrB-like"/>
</dbReference>
<comment type="similarity">
    <text evidence="2">Belongs to the major facilitator superfamily. TCR/Tet family.</text>
</comment>
<dbReference type="CDD" id="cd17321">
    <property type="entry name" value="MFS_MMR_MDR_like"/>
    <property type="match status" value="1"/>
</dbReference>
<dbReference type="PROSITE" id="PS00216">
    <property type="entry name" value="SUGAR_TRANSPORT_1"/>
    <property type="match status" value="1"/>
</dbReference>
<feature type="transmembrane region" description="Helical" evidence="8">
    <location>
        <begin position="349"/>
        <end position="366"/>
    </location>
</feature>
<dbReference type="Proteomes" id="UP001597419">
    <property type="component" value="Unassembled WGS sequence"/>
</dbReference>
<evidence type="ECO:0000256" key="5">
    <source>
        <dbReference type="ARBA" id="ARBA00022692"/>
    </source>
</evidence>
<dbReference type="PANTHER" id="PTHR42718">
    <property type="entry name" value="MAJOR FACILITATOR SUPERFAMILY MULTIDRUG TRANSPORTER MFSC"/>
    <property type="match status" value="1"/>
</dbReference>
<feature type="domain" description="Major facilitator superfamily (MFS) profile" evidence="9">
    <location>
        <begin position="28"/>
        <end position="487"/>
    </location>
</feature>
<accession>A0ABW5GKS2</accession>
<feature type="transmembrane region" description="Helical" evidence="8">
    <location>
        <begin position="26"/>
        <end position="51"/>
    </location>
</feature>
<dbReference type="InterPro" id="IPR005829">
    <property type="entry name" value="Sugar_transporter_CS"/>
</dbReference>
<dbReference type="NCBIfam" id="TIGR00711">
    <property type="entry name" value="efflux_EmrB"/>
    <property type="match status" value="1"/>
</dbReference>
<feature type="transmembrane region" description="Helical" evidence="8">
    <location>
        <begin position="94"/>
        <end position="113"/>
    </location>
</feature>
<dbReference type="InterPro" id="IPR011701">
    <property type="entry name" value="MFS"/>
</dbReference>
<keyword evidence="4" id="KW-1003">Cell membrane</keyword>
<feature type="transmembrane region" description="Helical" evidence="8">
    <location>
        <begin position="215"/>
        <end position="234"/>
    </location>
</feature>
<feature type="transmembrane region" description="Helical" evidence="8">
    <location>
        <begin position="422"/>
        <end position="444"/>
    </location>
</feature>
<feature type="transmembrane region" description="Helical" evidence="8">
    <location>
        <begin position="320"/>
        <end position="342"/>
    </location>
</feature>
<dbReference type="InterPro" id="IPR020846">
    <property type="entry name" value="MFS_dom"/>
</dbReference>
<dbReference type="PANTHER" id="PTHR42718:SF46">
    <property type="entry name" value="BLR6921 PROTEIN"/>
    <property type="match status" value="1"/>
</dbReference>
<reference evidence="11" key="1">
    <citation type="journal article" date="2019" name="Int. J. Syst. Evol. Microbiol.">
        <title>The Global Catalogue of Microorganisms (GCM) 10K type strain sequencing project: providing services to taxonomists for standard genome sequencing and annotation.</title>
        <authorList>
            <consortium name="The Broad Institute Genomics Platform"/>
            <consortium name="The Broad Institute Genome Sequencing Center for Infectious Disease"/>
            <person name="Wu L."/>
            <person name="Ma J."/>
        </authorList>
    </citation>
    <scope>NUCLEOTIDE SEQUENCE [LARGE SCALE GENOMIC DNA]</scope>
    <source>
        <strain evidence="11">CGMCC 4.7643</strain>
    </source>
</reference>
<dbReference type="Gene3D" id="1.20.1250.20">
    <property type="entry name" value="MFS general substrate transporter like domains"/>
    <property type="match status" value="1"/>
</dbReference>
<feature type="transmembrane region" description="Helical" evidence="8">
    <location>
        <begin position="246"/>
        <end position="264"/>
    </location>
</feature>
<name>A0ABW5GKS2_9PSEU</name>
<keyword evidence="7 8" id="KW-0472">Membrane</keyword>
<evidence type="ECO:0000256" key="3">
    <source>
        <dbReference type="ARBA" id="ARBA00022448"/>
    </source>
</evidence>
<organism evidence="10 11">
    <name type="scientific">Amycolatopsis samaneae</name>
    <dbReference type="NCBI Taxonomy" id="664691"/>
    <lineage>
        <taxon>Bacteria</taxon>
        <taxon>Bacillati</taxon>
        <taxon>Actinomycetota</taxon>
        <taxon>Actinomycetes</taxon>
        <taxon>Pseudonocardiales</taxon>
        <taxon>Pseudonocardiaceae</taxon>
        <taxon>Amycolatopsis</taxon>
    </lineage>
</organism>
<evidence type="ECO:0000313" key="11">
    <source>
        <dbReference type="Proteomes" id="UP001597419"/>
    </source>
</evidence>
<dbReference type="InterPro" id="IPR001958">
    <property type="entry name" value="Tet-R_TetA/multi-R_MdtG-like"/>
</dbReference>
<feature type="transmembrane region" description="Helical" evidence="8">
    <location>
        <begin position="464"/>
        <end position="483"/>
    </location>
</feature>
<evidence type="ECO:0000256" key="6">
    <source>
        <dbReference type="ARBA" id="ARBA00022989"/>
    </source>
</evidence>
<feature type="transmembrane region" description="Helical" evidence="8">
    <location>
        <begin position="285"/>
        <end position="308"/>
    </location>
</feature>
<keyword evidence="6 8" id="KW-1133">Transmembrane helix</keyword>
<keyword evidence="11" id="KW-1185">Reference proteome</keyword>
<dbReference type="InterPro" id="IPR036259">
    <property type="entry name" value="MFS_trans_sf"/>
</dbReference>
<keyword evidence="5 8" id="KW-0812">Transmembrane</keyword>
<dbReference type="SUPFAM" id="SSF103473">
    <property type="entry name" value="MFS general substrate transporter"/>
    <property type="match status" value="1"/>
</dbReference>
<evidence type="ECO:0000256" key="4">
    <source>
        <dbReference type="ARBA" id="ARBA00022475"/>
    </source>
</evidence>
<proteinExistence type="inferred from homology"/>
<comment type="caution">
    <text evidence="10">The sequence shown here is derived from an EMBL/GenBank/DDBJ whole genome shotgun (WGS) entry which is preliminary data.</text>
</comment>
<evidence type="ECO:0000256" key="2">
    <source>
        <dbReference type="ARBA" id="ARBA00007520"/>
    </source>
</evidence>
<dbReference type="PRINTS" id="PR01035">
    <property type="entry name" value="TCRTETA"/>
</dbReference>
<feature type="transmembrane region" description="Helical" evidence="8">
    <location>
        <begin position="119"/>
        <end position="142"/>
    </location>
</feature>
<dbReference type="EMBL" id="JBHUKU010000013">
    <property type="protein sequence ID" value="MFD2461423.1"/>
    <property type="molecule type" value="Genomic_DNA"/>
</dbReference>
<dbReference type="PROSITE" id="PS50850">
    <property type="entry name" value="MFS"/>
    <property type="match status" value="1"/>
</dbReference>
<comment type="subcellular location">
    <subcellularLocation>
        <location evidence="1">Cell membrane</location>
        <topology evidence="1">Multi-pass membrane protein</topology>
    </subcellularLocation>
</comment>
<evidence type="ECO:0000259" key="9">
    <source>
        <dbReference type="PROSITE" id="PS50850"/>
    </source>
</evidence>
<feature type="transmembrane region" description="Helical" evidence="8">
    <location>
        <begin position="378"/>
        <end position="402"/>
    </location>
</feature>
<gene>
    <name evidence="10" type="ORF">ACFSYJ_22655</name>
</gene>
<feature type="transmembrane region" description="Helical" evidence="8">
    <location>
        <begin position="185"/>
        <end position="203"/>
    </location>
</feature>
<keyword evidence="3" id="KW-0813">Transport</keyword>
<dbReference type="Pfam" id="PF07690">
    <property type="entry name" value="MFS_1"/>
    <property type="match status" value="1"/>
</dbReference>
<feature type="transmembrane region" description="Helical" evidence="8">
    <location>
        <begin position="63"/>
        <end position="82"/>
    </location>
</feature>
<evidence type="ECO:0000256" key="8">
    <source>
        <dbReference type="SAM" id="Phobius"/>
    </source>
</evidence>
<evidence type="ECO:0000256" key="1">
    <source>
        <dbReference type="ARBA" id="ARBA00004651"/>
    </source>
</evidence>
<evidence type="ECO:0000256" key="7">
    <source>
        <dbReference type="ARBA" id="ARBA00023136"/>
    </source>
</evidence>
<dbReference type="RefSeq" id="WP_345404274.1">
    <property type="nucleotide sequence ID" value="NZ_BAABHG010000016.1"/>
</dbReference>
<protein>
    <submittedName>
        <fullName evidence="10">MFS transporter</fullName>
    </submittedName>
</protein>
<feature type="transmembrane region" description="Helical" evidence="8">
    <location>
        <begin position="154"/>
        <end position="179"/>
    </location>
</feature>
<evidence type="ECO:0000313" key="10">
    <source>
        <dbReference type="EMBL" id="MFD2461423.1"/>
    </source>
</evidence>